<proteinExistence type="predicted"/>
<name>A0A9E3H6B1_9NOST</name>
<comment type="caution">
    <text evidence="1">The sequence shown here is derived from an EMBL/GenBank/DDBJ whole genome shotgun (WGS) entry which is preliminary data.</text>
</comment>
<dbReference type="AlphaFoldDB" id="A0A9E3H6B1"/>
<organism evidence="1 2">
    <name type="scientific">Pelatocladus maniniholoensis HA4357-MV3</name>
    <dbReference type="NCBI Taxonomy" id="1117104"/>
    <lineage>
        <taxon>Bacteria</taxon>
        <taxon>Bacillati</taxon>
        <taxon>Cyanobacteriota</taxon>
        <taxon>Cyanophyceae</taxon>
        <taxon>Nostocales</taxon>
        <taxon>Nostocaceae</taxon>
        <taxon>Pelatocladus</taxon>
    </lineage>
</organism>
<evidence type="ECO:0000313" key="1">
    <source>
        <dbReference type="EMBL" id="MBW4430881.1"/>
    </source>
</evidence>
<accession>A0A9E3H6B1</accession>
<protein>
    <submittedName>
        <fullName evidence="1">Uncharacterized protein</fullName>
    </submittedName>
</protein>
<reference evidence="1" key="2">
    <citation type="journal article" date="2022" name="Microbiol. Resour. Announc.">
        <title>Metagenome Sequencing to Explore Phylogenomics of Terrestrial Cyanobacteria.</title>
        <authorList>
            <person name="Ward R.D."/>
            <person name="Stajich J.E."/>
            <person name="Johansen J.R."/>
            <person name="Huntemann M."/>
            <person name="Clum A."/>
            <person name="Foster B."/>
            <person name="Foster B."/>
            <person name="Roux S."/>
            <person name="Palaniappan K."/>
            <person name="Varghese N."/>
            <person name="Mukherjee S."/>
            <person name="Reddy T.B.K."/>
            <person name="Daum C."/>
            <person name="Copeland A."/>
            <person name="Chen I.A."/>
            <person name="Ivanova N.N."/>
            <person name="Kyrpides N.C."/>
            <person name="Shapiro N."/>
            <person name="Eloe-Fadrosh E.A."/>
            <person name="Pietrasiak N."/>
        </authorList>
    </citation>
    <scope>NUCLEOTIDE SEQUENCE</scope>
    <source>
        <strain evidence="1">HA4357-MV3</strain>
    </source>
</reference>
<gene>
    <name evidence="1" type="ORF">KME28_03820</name>
</gene>
<dbReference type="Proteomes" id="UP000813215">
    <property type="component" value="Unassembled WGS sequence"/>
</dbReference>
<dbReference type="EMBL" id="JAHHHW010000036">
    <property type="protein sequence ID" value="MBW4430881.1"/>
    <property type="molecule type" value="Genomic_DNA"/>
</dbReference>
<sequence>MQGQLYIGMATAMLCLYQISNIETVFAAPLEDCSQICAEDIELPAIVSSEVLPNGANVRLVTSGGVVRNGSLEQPLPDPIFNTQINRTIENLWRFNVASGSENDLQVDYQLVSGNNESDKLNHPTYTDSKIAVSITEIQPKVISTDPDTQTVLVEGGAIFTLNLSDLKVSGEHSGTLTITITEP</sequence>
<evidence type="ECO:0000313" key="2">
    <source>
        <dbReference type="Proteomes" id="UP000813215"/>
    </source>
</evidence>
<reference evidence="1" key="1">
    <citation type="submission" date="2021-05" db="EMBL/GenBank/DDBJ databases">
        <authorList>
            <person name="Pietrasiak N."/>
            <person name="Ward R."/>
            <person name="Stajich J.E."/>
            <person name="Kurbessoian T."/>
        </authorList>
    </citation>
    <scope>NUCLEOTIDE SEQUENCE</scope>
    <source>
        <strain evidence="1">HA4357-MV3</strain>
    </source>
</reference>